<dbReference type="Proteomes" id="UP000018291">
    <property type="component" value="Unassembled WGS sequence"/>
</dbReference>
<dbReference type="STRING" id="1229780.BN381_10249"/>
<dbReference type="InterPro" id="IPR050297">
    <property type="entry name" value="LipidA_mod_glycosyltrf_83"/>
</dbReference>
<dbReference type="OrthoDB" id="3206050at2"/>
<name>R4YVZ5_9ACTN</name>
<keyword evidence="3" id="KW-0328">Glycosyltransferase</keyword>
<dbReference type="PANTHER" id="PTHR33908:SF11">
    <property type="entry name" value="MEMBRANE PROTEIN"/>
    <property type="match status" value="1"/>
</dbReference>
<keyword evidence="2" id="KW-1003">Cell membrane</keyword>
<dbReference type="AlphaFoldDB" id="R4YVZ5"/>
<evidence type="ECO:0000256" key="7">
    <source>
        <dbReference type="ARBA" id="ARBA00023136"/>
    </source>
</evidence>
<accession>R4YVZ5</accession>
<dbReference type="GO" id="GO:0005886">
    <property type="term" value="C:plasma membrane"/>
    <property type="evidence" value="ECO:0007669"/>
    <property type="project" value="UniProtKB-SubCell"/>
</dbReference>
<dbReference type="GO" id="GO:0009103">
    <property type="term" value="P:lipopolysaccharide biosynthetic process"/>
    <property type="evidence" value="ECO:0007669"/>
    <property type="project" value="UniProtKB-ARBA"/>
</dbReference>
<feature type="transmembrane region" description="Helical" evidence="8">
    <location>
        <begin position="129"/>
        <end position="148"/>
    </location>
</feature>
<evidence type="ECO:0000256" key="8">
    <source>
        <dbReference type="SAM" id="Phobius"/>
    </source>
</evidence>
<dbReference type="InterPro" id="IPR038731">
    <property type="entry name" value="RgtA/B/C-like"/>
</dbReference>
<dbReference type="Pfam" id="PF13231">
    <property type="entry name" value="PMT_2"/>
    <property type="match status" value="1"/>
</dbReference>
<evidence type="ECO:0000259" key="9">
    <source>
        <dbReference type="Pfam" id="PF13231"/>
    </source>
</evidence>
<evidence type="ECO:0000256" key="5">
    <source>
        <dbReference type="ARBA" id="ARBA00022692"/>
    </source>
</evidence>
<feature type="transmembrane region" description="Helical" evidence="8">
    <location>
        <begin position="17"/>
        <end position="38"/>
    </location>
</feature>
<feature type="transmembrane region" description="Helical" evidence="8">
    <location>
        <begin position="102"/>
        <end position="122"/>
    </location>
</feature>
<feature type="transmembrane region" description="Helical" evidence="8">
    <location>
        <begin position="168"/>
        <end position="194"/>
    </location>
</feature>
<comment type="subcellular location">
    <subcellularLocation>
        <location evidence="1">Cell membrane</location>
        <topology evidence="1">Multi-pass membrane protein</topology>
    </subcellularLocation>
</comment>
<feature type="transmembrane region" description="Helical" evidence="8">
    <location>
        <begin position="199"/>
        <end position="217"/>
    </location>
</feature>
<evidence type="ECO:0000256" key="6">
    <source>
        <dbReference type="ARBA" id="ARBA00022989"/>
    </source>
</evidence>
<keyword evidence="7 8" id="KW-0472">Membrane</keyword>
<evidence type="ECO:0000313" key="11">
    <source>
        <dbReference type="Proteomes" id="UP000018291"/>
    </source>
</evidence>
<sequence length="454" mass="47406">MSGVTTNVRGWGSPRRWALSLTLISTVAVAVRVGYVVWVLGPVQSGLDAIWYQLQGGSILAGTGFVVPTSLFEGNLTSTAAFPPAYPAYQAVWQWAVGPGAMSVRVAGVVPGVITVVLVALLGRALADARVGLLAAAAVALSPTLIAADSSTMSENLTVPLVLAALVLAHRVLTQGVGWPSVIALGAVCGVAVLTRQDLALMVVLVALPAVLASVGTGLRTRLLATSLLVLVVASVVGPWMWRNHRKVGTYAVSTISPSSALAGSNCDATYGGPDLGSWSFPCVVDATPTGGEAEVEVADAQRAQAVEYVQRHLTDVPLVLGAREARVWGLWDPRDLARRDADETRRYGWQLASRPLDAVLAVAGVVGLAQLGRRRSWGWEWLVVSAPLVIVCVSAAASYGNPRFNVTALPVLSIGMASLLMSMIDARRPAAVDREVLVVHRAGPDPAPLPPGL</sequence>
<gene>
    <name evidence="10" type="ORF">BN381_10249</name>
</gene>
<dbReference type="eggNOG" id="COG1807">
    <property type="taxonomic scope" value="Bacteria"/>
</dbReference>
<organism evidence="10 11">
    <name type="scientific">Candidatus Neomicrothrix parvicella RN1</name>
    <dbReference type="NCBI Taxonomy" id="1229780"/>
    <lineage>
        <taxon>Bacteria</taxon>
        <taxon>Bacillati</taxon>
        <taxon>Actinomycetota</taxon>
        <taxon>Acidimicrobiia</taxon>
        <taxon>Acidimicrobiales</taxon>
        <taxon>Microthrixaceae</taxon>
        <taxon>Candidatus Neomicrothrix</taxon>
    </lineage>
</organism>
<keyword evidence="6 8" id="KW-1133">Transmembrane helix</keyword>
<reference evidence="10 11" key="1">
    <citation type="journal article" date="2013" name="ISME J.">
        <title>Metabolic model for the filamentous 'Candidatus Microthrix parvicella' based on genomic and metagenomic analyses.</title>
        <authorList>
            <person name="Jon McIlroy S."/>
            <person name="Kristiansen R."/>
            <person name="Albertsen M."/>
            <person name="Michael Karst S."/>
            <person name="Rossetti S."/>
            <person name="Lund Nielsen J."/>
            <person name="Tandoi V."/>
            <person name="James Seviour R."/>
            <person name="Nielsen P.H."/>
        </authorList>
    </citation>
    <scope>NUCLEOTIDE SEQUENCE [LARGE SCALE GENOMIC DNA]</scope>
    <source>
        <strain evidence="10 11">RN1</strain>
    </source>
</reference>
<feature type="transmembrane region" description="Helical" evidence="8">
    <location>
        <begin position="223"/>
        <end position="242"/>
    </location>
</feature>
<evidence type="ECO:0000256" key="4">
    <source>
        <dbReference type="ARBA" id="ARBA00022679"/>
    </source>
</evidence>
<evidence type="ECO:0000313" key="10">
    <source>
        <dbReference type="EMBL" id="CCM62018.1"/>
    </source>
</evidence>
<comment type="caution">
    <text evidence="10">The sequence shown here is derived from an EMBL/GenBank/DDBJ whole genome shotgun (WGS) entry which is preliminary data.</text>
</comment>
<feature type="transmembrane region" description="Helical" evidence="8">
    <location>
        <begin position="382"/>
        <end position="401"/>
    </location>
</feature>
<evidence type="ECO:0000256" key="3">
    <source>
        <dbReference type="ARBA" id="ARBA00022676"/>
    </source>
</evidence>
<feature type="transmembrane region" description="Helical" evidence="8">
    <location>
        <begin position="407"/>
        <end position="425"/>
    </location>
</feature>
<feature type="domain" description="Glycosyltransferase RgtA/B/C/D-like" evidence="9">
    <location>
        <begin position="84"/>
        <end position="240"/>
    </location>
</feature>
<evidence type="ECO:0000256" key="1">
    <source>
        <dbReference type="ARBA" id="ARBA00004651"/>
    </source>
</evidence>
<dbReference type="EMBL" id="CANL01000001">
    <property type="protein sequence ID" value="CCM62018.1"/>
    <property type="molecule type" value="Genomic_DNA"/>
</dbReference>
<keyword evidence="5 8" id="KW-0812">Transmembrane</keyword>
<proteinExistence type="predicted"/>
<keyword evidence="11" id="KW-1185">Reference proteome</keyword>
<dbReference type="HOGENOM" id="CLU_538343_0_0_11"/>
<keyword evidence="4" id="KW-0808">Transferase</keyword>
<evidence type="ECO:0000256" key="2">
    <source>
        <dbReference type="ARBA" id="ARBA00022475"/>
    </source>
</evidence>
<dbReference type="PANTHER" id="PTHR33908">
    <property type="entry name" value="MANNOSYLTRANSFERASE YKCB-RELATED"/>
    <property type="match status" value="1"/>
</dbReference>
<protein>
    <recommendedName>
        <fullName evidence="9">Glycosyltransferase RgtA/B/C/D-like domain-containing protein</fullName>
    </recommendedName>
</protein>
<dbReference type="GO" id="GO:0016763">
    <property type="term" value="F:pentosyltransferase activity"/>
    <property type="evidence" value="ECO:0007669"/>
    <property type="project" value="TreeGrafter"/>
</dbReference>